<dbReference type="SUPFAM" id="SSF46600">
    <property type="entry name" value="C-terminal UvrC-binding domain of UvrB"/>
    <property type="match status" value="1"/>
</dbReference>
<keyword evidence="5 6" id="KW-0234">DNA repair</keyword>
<keyword evidence="6" id="KW-0742">SOS response</keyword>
<dbReference type="GO" id="GO:0006289">
    <property type="term" value="P:nucleotide-excision repair"/>
    <property type="evidence" value="ECO:0007669"/>
    <property type="project" value="UniProtKB-UniRule"/>
</dbReference>
<dbReference type="InterPro" id="IPR001162">
    <property type="entry name" value="UvrC_RNase_H_dom"/>
</dbReference>
<keyword evidence="7" id="KW-0175">Coiled coil</keyword>
<proteinExistence type="inferred from homology"/>
<evidence type="ECO:0000259" key="8">
    <source>
        <dbReference type="PROSITE" id="PS50151"/>
    </source>
</evidence>
<dbReference type="GO" id="GO:0009380">
    <property type="term" value="C:excinuclease repair complex"/>
    <property type="evidence" value="ECO:0007669"/>
    <property type="project" value="InterPro"/>
</dbReference>
<dbReference type="PROSITE" id="PS50165">
    <property type="entry name" value="UVRC"/>
    <property type="match status" value="1"/>
</dbReference>
<dbReference type="Gene3D" id="3.40.1440.10">
    <property type="entry name" value="GIY-YIG endonuclease"/>
    <property type="match status" value="1"/>
</dbReference>
<dbReference type="Gene3D" id="1.10.150.20">
    <property type="entry name" value="5' to 3' exonuclease, C-terminal subdomain"/>
    <property type="match status" value="1"/>
</dbReference>
<dbReference type="InterPro" id="IPR010994">
    <property type="entry name" value="RuvA_2-like"/>
</dbReference>
<keyword evidence="4 6" id="KW-0267">Excision nuclease</keyword>
<dbReference type="Proteomes" id="UP000288812">
    <property type="component" value="Unassembled WGS sequence"/>
</dbReference>
<dbReference type="Pfam" id="PF22920">
    <property type="entry name" value="UvrC_RNaseH"/>
    <property type="match status" value="1"/>
</dbReference>
<keyword evidence="3 6" id="KW-0228">DNA excision</keyword>
<dbReference type="FunFam" id="3.40.1440.10:FF:000001">
    <property type="entry name" value="UvrABC system protein C"/>
    <property type="match status" value="1"/>
</dbReference>
<dbReference type="Pfam" id="PF02151">
    <property type="entry name" value="UVR"/>
    <property type="match status" value="1"/>
</dbReference>
<dbReference type="CDD" id="cd10434">
    <property type="entry name" value="GIY-YIG_UvrC_Cho"/>
    <property type="match status" value="1"/>
</dbReference>
<dbReference type="InterPro" id="IPR001943">
    <property type="entry name" value="UVR_dom"/>
</dbReference>
<evidence type="ECO:0000256" key="5">
    <source>
        <dbReference type="ARBA" id="ARBA00023204"/>
    </source>
</evidence>
<comment type="subunit">
    <text evidence="6">Interacts with UvrB in an incision complex.</text>
</comment>
<comment type="caution">
    <text evidence="11">The sequence shown here is derived from an EMBL/GenBank/DDBJ whole genome shotgun (WGS) entry which is preliminary data.</text>
</comment>
<comment type="subcellular location">
    <subcellularLocation>
        <location evidence="6">Cytoplasm</location>
    </subcellularLocation>
</comment>
<feature type="coiled-coil region" evidence="7">
    <location>
        <begin position="358"/>
        <end position="392"/>
    </location>
</feature>
<dbReference type="Gene3D" id="4.10.860.10">
    <property type="entry name" value="UVR domain"/>
    <property type="match status" value="1"/>
</dbReference>
<dbReference type="NCBIfam" id="NF001824">
    <property type="entry name" value="PRK00558.1-5"/>
    <property type="match status" value="1"/>
</dbReference>
<evidence type="ECO:0000259" key="10">
    <source>
        <dbReference type="PROSITE" id="PS50165"/>
    </source>
</evidence>
<dbReference type="PANTHER" id="PTHR30562:SF1">
    <property type="entry name" value="UVRABC SYSTEM PROTEIN C"/>
    <property type="match status" value="1"/>
</dbReference>
<dbReference type="InterPro" id="IPR035901">
    <property type="entry name" value="GIY-YIG_endonuc_sf"/>
</dbReference>
<dbReference type="InterPro" id="IPR036876">
    <property type="entry name" value="UVR_dom_sf"/>
</dbReference>
<dbReference type="NCBIfam" id="TIGR00194">
    <property type="entry name" value="uvrC"/>
    <property type="match status" value="1"/>
</dbReference>
<reference evidence="11 12" key="1">
    <citation type="submission" date="2018-11" db="EMBL/GenBank/DDBJ databases">
        <title>Genome sequencing and assembly of Anaerosphaera sp. nov., GS7-6-2.</title>
        <authorList>
            <person name="Rettenmaier R."/>
            <person name="Liebl W."/>
            <person name="Zverlov V."/>
        </authorList>
    </citation>
    <scope>NUCLEOTIDE SEQUENCE [LARGE SCALE GENOMIC DNA]</scope>
    <source>
        <strain evidence="11 12">GS7-6-2</strain>
    </source>
</reference>
<dbReference type="InterPro" id="IPR050066">
    <property type="entry name" value="UvrABC_protein_C"/>
</dbReference>
<dbReference type="Pfam" id="PF08459">
    <property type="entry name" value="UvrC_RNaseH_dom"/>
    <property type="match status" value="1"/>
</dbReference>
<dbReference type="PROSITE" id="PS50164">
    <property type="entry name" value="GIY_YIG"/>
    <property type="match status" value="1"/>
</dbReference>
<evidence type="ECO:0000256" key="4">
    <source>
        <dbReference type="ARBA" id="ARBA00022881"/>
    </source>
</evidence>
<evidence type="ECO:0000313" key="11">
    <source>
        <dbReference type="EMBL" id="RVU55179.1"/>
    </source>
</evidence>
<keyword evidence="2 6" id="KW-0227">DNA damage</keyword>
<keyword evidence="12" id="KW-1185">Reference proteome</keyword>
<name>A0A437S7X1_9FIRM</name>
<dbReference type="InterPro" id="IPR047296">
    <property type="entry name" value="GIY-YIG_UvrC_Cho"/>
</dbReference>
<dbReference type="GO" id="GO:0003677">
    <property type="term" value="F:DNA binding"/>
    <property type="evidence" value="ECO:0007669"/>
    <property type="project" value="UniProtKB-UniRule"/>
</dbReference>
<dbReference type="SUPFAM" id="SSF82771">
    <property type="entry name" value="GIY-YIG endonuclease"/>
    <property type="match status" value="1"/>
</dbReference>
<evidence type="ECO:0000259" key="9">
    <source>
        <dbReference type="PROSITE" id="PS50164"/>
    </source>
</evidence>
<dbReference type="Pfam" id="PF14520">
    <property type="entry name" value="HHH_5"/>
    <property type="match status" value="1"/>
</dbReference>
<dbReference type="SUPFAM" id="SSF47781">
    <property type="entry name" value="RuvA domain 2-like"/>
    <property type="match status" value="1"/>
</dbReference>
<protein>
    <recommendedName>
        <fullName evidence="6">UvrABC system protein C</fullName>
        <shortName evidence="6">Protein UvrC</shortName>
    </recommendedName>
    <alternativeName>
        <fullName evidence="6">Excinuclease ABC subunit C</fullName>
    </alternativeName>
</protein>
<dbReference type="GO" id="GO:0009381">
    <property type="term" value="F:excinuclease ABC activity"/>
    <property type="evidence" value="ECO:0007669"/>
    <property type="project" value="UniProtKB-UniRule"/>
</dbReference>
<feature type="domain" description="GIY-YIG" evidence="9">
    <location>
        <begin position="13"/>
        <end position="92"/>
    </location>
</feature>
<dbReference type="EMBL" id="RLIH01000003">
    <property type="protein sequence ID" value="RVU55179.1"/>
    <property type="molecule type" value="Genomic_DNA"/>
</dbReference>
<dbReference type="OrthoDB" id="9804933at2"/>
<dbReference type="InterPro" id="IPR038476">
    <property type="entry name" value="UvrC_RNase_H_dom_sf"/>
</dbReference>
<dbReference type="PROSITE" id="PS50151">
    <property type="entry name" value="UVR"/>
    <property type="match status" value="1"/>
</dbReference>
<dbReference type="PANTHER" id="PTHR30562">
    <property type="entry name" value="UVRC/OXIDOREDUCTASE"/>
    <property type="match status" value="1"/>
</dbReference>
<dbReference type="Pfam" id="PF01541">
    <property type="entry name" value="GIY-YIG"/>
    <property type="match status" value="1"/>
</dbReference>
<evidence type="ECO:0000313" key="12">
    <source>
        <dbReference type="Proteomes" id="UP000288812"/>
    </source>
</evidence>
<feature type="domain" description="UvrC family homology region profile" evidence="10">
    <location>
        <begin position="256"/>
        <end position="492"/>
    </location>
</feature>
<evidence type="ECO:0000256" key="7">
    <source>
        <dbReference type="SAM" id="Coils"/>
    </source>
</evidence>
<evidence type="ECO:0000256" key="3">
    <source>
        <dbReference type="ARBA" id="ARBA00022769"/>
    </source>
</evidence>
<accession>A0A437S7X1</accession>
<comment type="similarity">
    <text evidence="6">Belongs to the UvrC family.</text>
</comment>
<evidence type="ECO:0000256" key="6">
    <source>
        <dbReference type="HAMAP-Rule" id="MF_00203"/>
    </source>
</evidence>
<dbReference type="AlphaFoldDB" id="A0A437S7X1"/>
<dbReference type="InterPro" id="IPR004791">
    <property type="entry name" value="UvrC"/>
</dbReference>
<dbReference type="InterPro" id="IPR000305">
    <property type="entry name" value="GIY-YIG_endonuc"/>
</dbReference>
<sequence length="627" mass="72777">MKNLEDRLKQLPDLPGVYIMKDKNDNIIYVGKAKSLKNRVRQYFGSYGNSTMKVKSMVSNIEDFEYIIVENEVESLILESNLIKDNLPKYNILLRDDKQYPYIKVTVNEKYPRVLKTRKKINDKAKYFGPYPNVTAVNSSIDILHRIYPLKTCTLNLNKKTKVYRPCLNYFLGRCLAPCTENVNTDEYNEMINEILKFLSGRDNELIKDLENKMFEASNNLEFEKAATLRDDIESLKLLNEKQIISNADSNENRDVISVAKGIDESLVQVFFIREGKIIGREHYFMKDYFNDSESDILSAFIKQFYNNVTFIPKEILIEYPLEDLEDLEKLLTKRRGATVKISVPIKGDKKDLINLVKNNALETLNKYANKYSKKREQNLEALNELKDLLNLKSIPSRIEAYDISNTYGVESVGSMVVFENGEPKKSDYRKFKIKNVEGPNDYASMEEVLYRRFKRGKTEQEENIRSSFSSFPDLIMIDGGKGQVNIAKEVLENLNLNLEICGLVKDDYHETRGIIYNNLEYNLNVTSKSYRLIYKIQNEAHRFAINYHRSLRSDAIFKSELDDIEQIGPKRKQDLMKHFKSIKKIKSASIDELLEVKSMNKSSAEILYNHFHGGINEGNRVTKSNK</sequence>
<dbReference type="GO" id="GO:0005737">
    <property type="term" value="C:cytoplasm"/>
    <property type="evidence" value="ECO:0007669"/>
    <property type="project" value="UniProtKB-SubCell"/>
</dbReference>
<organism evidence="11 12">
    <name type="scientific">Anaerosphaera multitolerans</name>
    <dbReference type="NCBI Taxonomy" id="2487351"/>
    <lineage>
        <taxon>Bacteria</taxon>
        <taxon>Bacillati</taxon>
        <taxon>Bacillota</taxon>
        <taxon>Tissierellia</taxon>
        <taxon>Tissierellales</taxon>
        <taxon>Peptoniphilaceae</taxon>
        <taxon>Anaerosphaera</taxon>
    </lineage>
</organism>
<dbReference type="RefSeq" id="WP_127723536.1">
    <property type="nucleotide sequence ID" value="NZ_RLIH01000003.1"/>
</dbReference>
<evidence type="ECO:0000256" key="2">
    <source>
        <dbReference type="ARBA" id="ARBA00022763"/>
    </source>
</evidence>
<comment type="function">
    <text evidence="6">The UvrABC repair system catalyzes the recognition and processing of DNA lesions. UvrC both incises the 5' and 3' sides of the lesion. The N-terminal half is responsible for the 3' incision and the C-terminal half is responsible for the 5' incision.</text>
</comment>
<keyword evidence="1 6" id="KW-0963">Cytoplasm</keyword>
<gene>
    <name evidence="6 11" type="primary">uvrC</name>
    <name evidence="11" type="ORF">EF514_02595</name>
</gene>
<dbReference type="SMART" id="SM00465">
    <property type="entry name" value="GIYc"/>
    <property type="match status" value="1"/>
</dbReference>
<feature type="domain" description="UVR" evidence="8">
    <location>
        <begin position="204"/>
        <end position="239"/>
    </location>
</feature>
<dbReference type="GO" id="GO:0009432">
    <property type="term" value="P:SOS response"/>
    <property type="evidence" value="ECO:0007669"/>
    <property type="project" value="UniProtKB-UniRule"/>
</dbReference>
<dbReference type="Gene3D" id="3.30.420.340">
    <property type="entry name" value="UvrC, RNAse H endonuclease domain"/>
    <property type="match status" value="1"/>
</dbReference>
<dbReference type="HAMAP" id="MF_00203">
    <property type="entry name" value="UvrC"/>
    <property type="match status" value="1"/>
</dbReference>
<evidence type="ECO:0000256" key="1">
    <source>
        <dbReference type="ARBA" id="ARBA00022490"/>
    </source>
</evidence>